<dbReference type="SUPFAM" id="SSF52777">
    <property type="entry name" value="CoA-dependent acyltransferases"/>
    <property type="match status" value="2"/>
</dbReference>
<protein>
    <recommendedName>
        <fullName evidence="3">Phenyloxazoline synthase MbtB</fullName>
    </recommendedName>
    <alternativeName>
        <fullName evidence="5">Mycobactin synthetase protein B</fullName>
    </alternativeName>
</protein>
<comment type="caution">
    <text evidence="9">The sequence shown here is derived from an EMBL/GenBank/DDBJ whole genome shotgun (WGS) entry which is preliminary data.</text>
</comment>
<dbReference type="Gene3D" id="3.40.50.980">
    <property type="match status" value="2"/>
</dbReference>
<dbReference type="Gene3D" id="3.30.559.30">
    <property type="entry name" value="Nonribosomal peptide synthetase, condensation domain"/>
    <property type="match status" value="1"/>
</dbReference>
<dbReference type="CDD" id="cd12114">
    <property type="entry name" value="A_NRPS_TlmIV_like"/>
    <property type="match status" value="1"/>
</dbReference>
<evidence type="ECO:0000259" key="6">
    <source>
        <dbReference type="Pfam" id="PF00501"/>
    </source>
</evidence>
<dbReference type="InterPro" id="IPR001242">
    <property type="entry name" value="Condensation_dom"/>
</dbReference>
<dbReference type="CDD" id="cd19535">
    <property type="entry name" value="Cyc_NRPS"/>
    <property type="match status" value="1"/>
</dbReference>
<evidence type="ECO:0000256" key="5">
    <source>
        <dbReference type="ARBA" id="ARBA00033440"/>
    </source>
</evidence>
<sequence>MNNDPDIRALVIELERAGVQLWAEDGRLRFRAPKGALSAERMTQLREHREALMRHFDGTAGGLVTDPANRHEPFPLTDVQSAYLLGRHDAFAYGGVACHGYFEVAFTGLDPDRLERAWQRLVDRHEMLRAVVDADGHQQILPGPQTYRVDVTDLGGADPDTVAAARAAVRAELSHKVYDPRTWPMFGLRVTRADDRDLLHFSIDLLIADYASIQLLIAELDQLYLDPNAALPPLDISFRDYLLTERTTRDSAGYEADRAWWDARLDDLPAGPELPTVAAPAAGAPRFRRWQTALDPARWAALRDLAAGRKLTPTGALLAAYAEVIGAWSRRSRFTLNLTLLNRPPSHPQIARLVGDFTSVTLLTAGPDPDEPAATRFADRATGLQRRLWENIDHRRFSGVEVLRALGRRRGPDAALMPVVFTSTVGLTEGGTGTGFTGTGELVFGVSQTPQVWIDCQVMEHHGELRISWDVREGVFPDGLVDAMFEAYADLVGRLADGSAAWDQVGPVPLPAAQALRRAAVNDTAADLPVGLLHEPVFAQAARTPQRVAVVADGRALTYAELAGRAAEVAGWLRSAGCRPADPVAVVMDKGWEQVVGVLGVLLAGGVYVPVDTNQPPARRDLMLSTAGIRLVLTQSWLDRPDAKTLDVDTLSGGPAPEAADVVPAGVGRDDAAYVIFTSGSTGTPKGVVVSHAAAANTVADVNARFGVGADDRVLGLASLGFDLSVYDIFGPLAAGGAVVLPAADRRGDPSHWAELVATRGVTVWNSVPAQLQMLHDYLAGAPDGEGRPAVTGLRLALLSGDWIPVALPDAVRRQVPGLRVVSLGGATEAAIWSIHHPVEAVDPAWPSIPYGRPLANQSFHVLDGAMRPRPDWVPGELYIGGAGLALGYLGDPARTAERFVTDPVTGQRLYRTGDIGRYHPDGTIEFLGREDSQVKIKGHRIELAEVDAALSTYPAIGAAATVVDGTGPLDRRLVAFAEPRHRPAPPEVAEATARV</sequence>
<dbReference type="Gene3D" id="2.30.38.10">
    <property type="entry name" value="Luciferase, Domain 3"/>
    <property type="match status" value="1"/>
</dbReference>
<dbReference type="EMBL" id="JBCGDC010000277">
    <property type="protein sequence ID" value="MFB6398565.1"/>
    <property type="molecule type" value="Genomic_DNA"/>
</dbReference>
<gene>
    <name evidence="9" type="ORF">AAFH96_36695</name>
</gene>
<organism evidence="9 10">
    <name type="scientific">Polymorphospora lycopeni</name>
    <dbReference type="NCBI Taxonomy" id="3140240"/>
    <lineage>
        <taxon>Bacteria</taxon>
        <taxon>Bacillati</taxon>
        <taxon>Actinomycetota</taxon>
        <taxon>Actinomycetes</taxon>
        <taxon>Micromonosporales</taxon>
        <taxon>Micromonosporaceae</taxon>
        <taxon>Polymorphospora</taxon>
    </lineage>
</organism>
<keyword evidence="4" id="KW-0436">Ligase</keyword>
<evidence type="ECO:0000313" key="10">
    <source>
        <dbReference type="Proteomes" id="UP001582793"/>
    </source>
</evidence>
<dbReference type="InterPro" id="IPR044894">
    <property type="entry name" value="TubC_N_sf"/>
</dbReference>
<evidence type="ECO:0000256" key="3">
    <source>
        <dbReference type="ARBA" id="ARBA00016743"/>
    </source>
</evidence>
<evidence type="ECO:0000256" key="2">
    <source>
        <dbReference type="ARBA" id="ARBA00007380"/>
    </source>
</evidence>
<dbReference type="Gene3D" id="3.30.300.30">
    <property type="match status" value="1"/>
</dbReference>
<dbReference type="InterPro" id="IPR020845">
    <property type="entry name" value="AMP-binding_CS"/>
</dbReference>
<comment type="pathway">
    <text evidence="1">Siderophore biosynthesis; mycobactin biosynthesis.</text>
</comment>
<feature type="domain" description="TubC N-terminal docking" evidence="8">
    <location>
        <begin position="7"/>
        <end position="56"/>
    </location>
</feature>
<dbReference type="Pfam" id="PF00501">
    <property type="entry name" value="AMP-binding"/>
    <property type="match status" value="1"/>
</dbReference>
<dbReference type="Gene3D" id="3.30.559.10">
    <property type="entry name" value="Chloramphenicol acetyltransferase-like domain"/>
    <property type="match status" value="1"/>
</dbReference>
<reference evidence="9 10" key="1">
    <citation type="submission" date="2024-04" db="EMBL/GenBank/DDBJ databases">
        <title>Polymorphospora sp. isolated from Baiyangdian Lake in Xiong'an New Area.</title>
        <authorList>
            <person name="Zhang X."/>
            <person name="Liu J."/>
        </authorList>
    </citation>
    <scope>NUCLEOTIDE SEQUENCE [LARGE SCALE GENOMIC DNA]</scope>
    <source>
        <strain evidence="9 10">2-325</strain>
    </source>
</reference>
<dbReference type="RefSeq" id="WP_375737299.1">
    <property type="nucleotide sequence ID" value="NZ_JBCGDC010000277.1"/>
</dbReference>
<evidence type="ECO:0000259" key="7">
    <source>
        <dbReference type="Pfam" id="PF00668"/>
    </source>
</evidence>
<dbReference type="Pfam" id="PF00668">
    <property type="entry name" value="Condensation"/>
    <property type="match status" value="1"/>
</dbReference>
<comment type="similarity">
    <text evidence="2">Belongs to the ATP-dependent AMP-binding enzyme family. MbtB subfamily.</text>
</comment>
<dbReference type="NCBIfam" id="TIGR01733">
    <property type="entry name" value="AA-adenyl-dom"/>
    <property type="match status" value="1"/>
</dbReference>
<dbReference type="InterPro" id="IPR041464">
    <property type="entry name" value="TubC_N"/>
</dbReference>
<keyword evidence="10" id="KW-1185">Reference proteome</keyword>
<dbReference type="InterPro" id="IPR010071">
    <property type="entry name" value="AA_adenyl_dom"/>
</dbReference>
<feature type="domain" description="AMP-dependent synthetase/ligase" evidence="6">
    <location>
        <begin position="538"/>
        <end position="890"/>
    </location>
</feature>
<dbReference type="Gene3D" id="1.10.10.1830">
    <property type="entry name" value="Non-ribosomal peptide synthase, adenylation domain"/>
    <property type="match status" value="1"/>
</dbReference>
<dbReference type="InterPro" id="IPR023213">
    <property type="entry name" value="CAT-like_dom_sf"/>
</dbReference>
<dbReference type="Proteomes" id="UP001582793">
    <property type="component" value="Unassembled WGS sequence"/>
</dbReference>
<dbReference type="InterPro" id="IPR000873">
    <property type="entry name" value="AMP-dep_synth/lig_dom"/>
</dbReference>
<feature type="domain" description="Condensation" evidence="7">
    <location>
        <begin position="108"/>
        <end position="491"/>
    </location>
</feature>
<evidence type="ECO:0000313" key="9">
    <source>
        <dbReference type="EMBL" id="MFB6398565.1"/>
    </source>
</evidence>
<dbReference type="SUPFAM" id="SSF56801">
    <property type="entry name" value="Acetyl-CoA synthetase-like"/>
    <property type="match status" value="1"/>
</dbReference>
<name>A0ABV5D362_9ACTN</name>
<dbReference type="InterPro" id="IPR045851">
    <property type="entry name" value="AMP-bd_C_sf"/>
</dbReference>
<dbReference type="PROSITE" id="PS00455">
    <property type="entry name" value="AMP_BINDING"/>
    <property type="match status" value="1"/>
</dbReference>
<proteinExistence type="inferred from homology"/>
<feature type="non-terminal residue" evidence="9">
    <location>
        <position position="996"/>
    </location>
</feature>
<dbReference type="PANTHER" id="PTHR45527:SF10">
    <property type="entry name" value="PYOCHELIN SYNTHASE PCHF"/>
    <property type="match status" value="1"/>
</dbReference>
<dbReference type="Pfam" id="PF18563">
    <property type="entry name" value="TubC_N"/>
    <property type="match status" value="1"/>
</dbReference>
<evidence type="ECO:0000256" key="1">
    <source>
        <dbReference type="ARBA" id="ARBA00005102"/>
    </source>
</evidence>
<accession>A0ABV5D362</accession>
<dbReference type="PANTHER" id="PTHR45527">
    <property type="entry name" value="NONRIBOSOMAL PEPTIDE SYNTHETASE"/>
    <property type="match status" value="1"/>
</dbReference>
<dbReference type="InterPro" id="IPR057737">
    <property type="entry name" value="Condensation_MtbB-like"/>
</dbReference>
<evidence type="ECO:0000259" key="8">
    <source>
        <dbReference type="Pfam" id="PF18563"/>
    </source>
</evidence>
<evidence type="ECO:0000256" key="4">
    <source>
        <dbReference type="ARBA" id="ARBA00022598"/>
    </source>
</evidence>